<reference evidence="5 6" key="1">
    <citation type="journal article" date="2020" name="Biotechnol. Biofuels">
        <title>New insights from the biogas microbiome by comprehensive genome-resolved metagenomics of nearly 1600 species originating from multiple anaerobic digesters.</title>
        <authorList>
            <person name="Campanaro S."/>
            <person name="Treu L."/>
            <person name="Rodriguez-R L.M."/>
            <person name="Kovalovszki A."/>
            <person name="Ziels R.M."/>
            <person name="Maus I."/>
            <person name="Zhu X."/>
            <person name="Kougias P.G."/>
            <person name="Basile A."/>
            <person name="Luo G."/>
            <person name="Schluter A."/>
            <person name="Konstantinidis K.T."/>
            <person name="Angelidaki I."/>
        </authorList>
    </citation>
    <scope>NUCLEOTIDE SEQUENCE [LARGE SCALE GENOMIC DNA]</scope>
    <source>
        <strain evidence="5">AS07pgkLD_105</strain>
    </source>
</reference>
<dbReference type="Pfam" id="PF00437">
    <property type="entry name" value="T2SSE"/>
    <property type="match status" value="1"/>
</dbReference>
<dbReference type="PROSITE" id="PS00662">
    <property type="entry name" value="T2SP_E"/>
    <property type="match status" value="1"/>
</dbReference>
<proteinExistence type="inferred from homology"/>
<dbReference type="Gene3D" id="3.30.450.90">
    <property type="match status" value="1"/>
</dbReference>
<evidence type="ECO:0000256" key="3">
    <source>
        <dbReference type="ARBA" id="ARBA00022840"/>
    </source>
</evidence>
<name>A0A847D415_9LACT</name>
<sequence length="349" mass="39698">MNMEEKAESLLANAMRLGVSDIHLLPYEDHYELFFRVSTGLSKVAVYSIEKGERLISYFKFLSNMNVGERRKPQSGAVRYRLNGKKIELRLSTIANFRYQESLVIRLLYANPGFEPGLHAFFPAQEAELLELLDHKSGLVLFSGPTGSGKTTTIYHLLRRKYADEPLQIITMEDPVEIEEPLFLQAEVNEAAGITYDLLIRQCLRHHPDILVIGEIRDEETAKMVVRSALTGHLVIATIHAKESFGVLERLRELAISSEQMKQTLLAVVSQRLIAKYCPLCSGKCTIHCSHYQVNEKSAAIYEILAGKELQNHLRDKEDGKRFVSLNDKLRKAYACGYITEKHYLENLV</sequence>
<gene>
    <name evidence="5" type="primary">tadA</name>
    <name evidence="5" type="ORF">GX662_02770</name>
</gene>
<evidence type="ECO:0000256" key="1">
    <source>
        <dbReference type="ARBA" id="ARBA00006611"/>
    </source>
</evidence>
<dbReference type="PANTHER" id="PTHR30258">
    <property type="entry name" value="TYPE II SECRETION SYSTEM PROTEIN GSPE-RELATED"/>
    <property type="match status" value="1"/>
</dbReference>
<protein>
    <submittedName>
        <fullName evidence="5">Flp pilus assembly complex ATPase component TadA</fullName>
    </submittedName>
</protein>
<keyword evidence="2" id="KW-0547">Nucleotide-binding</keyword>
<keyword evidence="3" id="KW-0067">ATP-binding</keyword>
<dbReference type="AlphaFoldDB" id="A0A847D415"/>
<dbReference type="SUPFAM" id="SSF52540">
    <property type="entry name" value="P-loop containing nucleoside triphosphate hydrolases"/>
    <property type="match status" value="1"/>
</dbReference>
<comment type="caution">
    <text evidence="5">The sequence shown here is derived from an EMBL/GenBank/DDBJ whole genome shotgun (WGS) entry which is preliminary data.</text>
</comment>
<dbReference type="PANTHER" id="PTHR30258:SF2">
    <property type="entry name" value="COMG OPERON PROTEIN 1"/>
    <property type="match status" value="1"/>
</dbReference>
<dbReference type="EMBL" id="JAAZCD010000061">
    <property type="protein sequence ID" value="NLD31167.1"/>
    <property type="molecule type" value="Genomic_DNA"/>
</dbReference>
<dbReference type="CDD" id="cd01129">
    <property type="entry name" value="PulE-GspE-like"/>
    <property type="match status" value="1"/>
</dbReference>
<accession>A0A847D415</accession>
<dbReference type="GO" id="GO:0016887">
    <property type="term" value="F:ATP hydrolysis activity"/>
    <property type="evidence" value="ECO:0007669"/>
    <property type="project" value="TreeGrafter"/>
</dbReference>
<dbReference type="Proteomes" id="UP000589373">
    <property type="component" value="Unassembled WGS sequence"/>
</dbReference>
<dbReference type="InterPro" id="IPR047667">
    <property type="entry name" value="ATPase_ComGA"/>
</dbReference>
<evidence type="ECO:0000313" key="6">
    <source>
        <dbReference type="Proteomes" id="UP000589373"/>
    </source>
</evidence>
<comment type="similarity">
    <text evidence="1">Belongs to the GSP E family.</text>
</comment>
<feature type="domain" description="Bacterial type II secretion system protein E" evidence="4">
    <location>
        <begin position="204"/>
        <end position="218"/>
    </location>
</feature>
<dbReference type="NCBIfam" id="NF041000">
    <property type="entry name" value="ATPase_ComGA"/>
    <property type="match status" value="1"/>
</dbReference>
<dbReference type="InterPro" id="IPR001482">
    <property type="entry name" value="T2SS/T4SS_dom"/>
</dbReference>
<dbReference type="InterPro" id="IPR027417">
    <property type="entry name" value="P-loop_NTPase"/>
</dbReference>
<evidence type="ECO:0000259" key="4">
    <source>
        <dbReference type="PROSITE" id="PS00662"/>
    </source>
</evidence>
<dbReference type="GO" id="GO:0005886">
    <property type="term" value="C:plasma membrane"/>
    <property type="evidence" value="ECO:0007669"/>
    <property type="project" value="TreeGrafter"/>
</dbReference>
<dbReference type="GO" id="GO:0005524">
    <property type="term" value="F:ATP binding"/>
    <property type="evidence" value="ECO:0007669"/>
    <property type="project" value="UniProtKB-KW"/>
</dbReference>
<evidence type="ECO:0000313" key="5">
    <source>
        <dbReference type="EMBL" id="NLD31167.1"/>
    </source>
</evidence>
<evidence type="ECO:0000256" key="2">
    <source>
        <dbReference type="ARBA" id="ARBA00022741"/>
    </source>
</evidence>
<dbReference type="Gene3D" id="3.40.50.300">
    <property type="entry name" value="P-loop containing nucleotide triphosphate hydrolases"/>
    <property type="match status" value="1"/>
</dbReference>
<organism evidence="5 6">
    <name type="scientific">Trichococcus flocculiformis</name>
    <dbReference type="NCBI Taxonomy" id="82803"/>
    <lineage>
        <taxon>Bacteria</taxon>
        <taxon>Bacillati</taxon>
        <taxon>Bacillota</taxon>
        <taxon>Bacilli</taxon>
        <taxon>Lactobacillales</taxon>
        <taxon>Carnobacteriaceae</taxon>
        <taxon>Trichococcus</taxon>
    </lineage>
</organism>